<dbReference type="EMBL" id="FNQF01000002">
    <property type="protein sequence ID" value="SEA00524.1"/>
    <property type="molecule type" value="Genomic_DNA"/>
</dbReference>
<dbReference type="Proteomes" id="UP000198820">
    <property type="component" value="Unassembled WGS sequence"/>
</dbReference>
<dbReference type="PANTHER" id="PTHR43415:SF3">
    <property type="entry name" value="GNAT-FAMILY ACETYLTRANSFERASE"/>
    <property type="match status" value="1"/>
</dbReference>
<sequence length="173" mass="20419">MLENTAIHLRALEPEDLDFLFEIENLQKFWYLSDTLQPYSKKLLKDYISNAHLDIYEAKQLRLVVSLSDHTPIGFIDLYDFNPKHKRAGLGIIIHEDYQSLGLGKSALKMMLNFAYNRLDLHQIYVYIHLENQKSVSLFENLNFQKVGELKDWHYENGVYTSVLVYQNIRNVH</sequence>
<dbReference type="InterPro" id="IPR000182">
    <property type="entry name" value="GNAT_dom"/>
</dbReference>
<evidence type="ECO:0000259" key="1">
    <source>
        <dbReference type="PROSITE" id="PS51186"/>
    </source>
</evidence>
<dbReference type="Gene3D" id="3.40.630.30">
    <property type="match status" value="1"/>
</dbReference>
<dbReference type="GO" id="GO:0016747">
    <property type="term" value="F:acyltransferase activity, transferring groups other than amino-acyl groups"/>
    <property type="evidence" value="ECO:0007669"/>
    <property type="project" value="InterPro"/>
</dbReference>
<dbReference type="STRING" id="908615.SAMN05421540_102409"/>
<dbReference type="PANTHER" id="PTHR43415">
    <property type="entry name" value="SPERMIDINE N(1)-ACETYLTRANSFERASE"/>
    <property type="match status" value="1"/>
</dbReference>
<gene>
    <name evidence="2" type="ORF">SAMN05421540_102409</name>
</gene>
<dbReference type="CDD" id="cd04301">
    <property type="entry name" value="NAT_SF"/>
    <property type="match status" value="1"/>
</dbReference>
<dbReference type="RefSeq" id="WP_093239929.1">
    <property type="nucleotide sequence ID" value="NZ_FNQF01000002.1"/>
</dbReference>
<dbReference type="PROSITE" id="PS51186">
    <property type="entry name" value="GNAT"/>
    <property type="match status" value="1"/>
</dbReference>
<dbReference type="InterPro" id="IPR016181">
    <property type="entry name" value="Acyl_CoA_acyltransferase"/>
</dbReference>
<evidence type="ECO:0000313" key="3">
    <source>
        <dbReference type="Proteomes" id="UP000198820"/>
    </source>
</evidence>
<proteinExistence type="predicted"/>
<keyword evidence="2" id="KW-0808">Transferase</keyword>
<name>A0A1H3XPJ7_9FLAO</name>
<keyword evidence="3" id="KW-1185">Reference proteome</keyword>
<dbReference type="Pfam" id="PF13302">
    <property type="entry name" value="Acetyltransf_3"/>
    <property type="match status" value="1"/>
</dbReference>
<organism evidence="2 3">
    <name type="scientific">Psychroflexus halocasei</name>
    <dbReference type="NCBI Taxonomy" id="908615"/>
    <lineage>
        <taxon>Bacteria</taxon>
        <taxon>Pseudomonadati</taxon>
        <taxon>Bacteroidota</taxon>
        <taxon>Flavobacteriia</taxon>
        <taxon>Flavobacteriales</taxon>
        <taxon>Flavobacteriaceae</taxon>
        <taxon>Psychroflexus</taxon>
    </lineage>
</organism>
<accession>A0A1H3XPJ7</accession>
<evidence type="ECO:0000313" key="2">
    <source>
        <dbReference type="EMBL" id="SEA00524.1"/>
    </source>
</evidence>
<dbReference type="AlphaFoldDB" id="A0A1H3XPJ7"/>
<feature type="domain" description="N-acetyltransferase" evidence="1">
    <location>
        <begin position="7"/>
        <end position="166"/>
    </location>
</feature>
<dbReference type="SUPFAM" id="SSF55729">
    <property type="entry name" value="Acyl-CoA N-acyltransferases (Nat)"/>
    <property type="match status" value="1"/>
</dbReference>
<protein>
    <submittedName>
        <fullName evidence="2">Diamine N-acetyltransferase</fullName>
    </submittedName>
</protein>
<reference evidence="2 3" key="1">
    <citation type="submission" date="2016-10" db="EMBL/GenBank/DDBJ databases">
        <authorList>
            <person name="de Groot N.N."/>
        </authorList>
    </citation>
    <scope>NUCLEOTIDE SEQUENCE [LARGE SCALE GENOMIC DNA]</scope>
    <source>
        <strain evidence="2 3">DSM 23581</strain>
    </source>
</reference>